<gene>
    <name evidence="2" type="ORF">CJD35_21915</name>
</gene>
<name>A0A249N0N4_SPHXE</name>
<protein>
    <recommendedName>
        <fullName evidence="1">GIY-YIG domain-containing protein</fullName>
    </recommendedName>
</protein>
<dbReference type="InterPro" id="IPR035901">
    <property type="entry name" value="GIY-YIG_endonuc_sf"/>
</dbReference>
<organism evidence="2 3">
    <name type="scientific">Sphingobium xenophagum</name>
    <dbReference type="NCBI Taxonomy" id="121428"/>
    <lineage>
        <taxon>Bacteria</taxon>
        <taxon>Pseudomonadati</taxon>
        <taxon>Pseudomonadota</taxon>
        <taxon>Alphaproteobacteria</taxon>
        <taxon>Sphingomonadales</taxon>
        <taxon>Sphingomonadaceae</taxon>
        <taxon>Sphingobium</taxon>
    </lineage>
</organism>
<dbReference type="EMBL" id="CP022750">
    <property type="protein sequence ID" value="ASY47116.1"/>
    <property type="molecule type" value="Genomic_DNA"/>
</dbReference>
<dbReference type="PROSITE" id="PS50164">
    <property type="entry name" value="GIY_YIG"/>
    <property type="match status" value="1"/>
</dbReference>
<dbReference type="Proteomes" id="UP000217141">
    <property type="component" value="Plasmid p4"/>
</dbReference>
<dbReference type="CDD" id="cd10446">
    <property type="entry name" value="GIY-YIG_unchar_1"/>
    <property type="match status" value="1"/>
</dbReference>
<proteinExistence type="predicted"/>
<evidence type="ECO:0000259" key="1">
    <source>
        <dbReference type="PROSITE" id="PS50164"/>
    </source>
</evidence>
<evidence type="ECO:0000313" key="3">
    <source>
        <dbReference type="Proteomes" id="UP000217141"/>
    </source>
</evidence>
<feature type="domain" description="GIY-YIG" evidence="1">
    <location>
        <begin position="189"/>
        <end position="278"/>
    </location>
</feature>
<reference evidence="2 3" key="1">
    <citation type="submission" date="2017-08" db="EMBL/GenBank/DDBJ databases">
        <title>Whole Genome Sequence of Sphingobium hydrophobicum C1: Insights into Adaption to the Electronic-waste Contaminated Sediment.</title>
        <authorList>
            <person name="Song D."/>
            <person name="Chen X."/>
            <person name="Xu M."/>
        </authorList>
    </citation>
    <scope>NUCLEOTIDE SEQUENCE [LARGE SCALE GENOMIC DNA]</scope>
    <source>
        <strain evidence="2 3">C1</strain>
        <plasmid evidence="2 3">p4</plasmid>
    </source>
</reference>
<dbReference type="SUPFAM" id="SSF82771">
    <property type="entry name" value="GIY-YIG endonuclease"/>
    <property type="match status" value="1"/>
</dbReference>
<dbReference type="RefSeq" id="WP_095687565.1">
    <property type="nucleotide sequence ID" value="NZ_CP022750.1"/>
</dbReference>
<geneLocation type="plasmid" evidence="2 3">
    <name>p4</name>
</geneLocation>
<dbReference type="Gene3D" id="3.40.1440.10">
    <property type="entry name" value="GIY-YIG endonuclease"/>
    <property type="match status" value="1"/>
</dbReference>
<accession>A0A249N0N4</accession>
<evidence type="ECO:0000313" key="2">
    <source>
        <dbReference type="EMBL" id="ASY47116.1"/>
    </source>
</evidence>
<dbReference type="InterPro" id="IPR000305">
    <property type="entry name" value="GIY-YIG_endonuc"/>
</dbReference>
<sequence>MGLTFNSLLDDYGIDPRDVRLLRHQTIKYAGRTPYTLWRDDHDGFLLYQSIQSVQNGPKLTGRYWASFVVTPAASTLFVGLYEIEKIGPCDPTIIDPLRGVPVTQGGARELDLYRQAVVGVSMEDAGRVYIDWGPGTRAWVQRAQEKPKPILEVTRIFQEEAFPGYTAFIANLSAIEALPSNWLAALRAARGIYLLTCPRTKEQYVGSAYGEDGFLGRWTGYARDGHGGNIGLKSRELSDYQVSILEVCGSGLTVDEIIRVEALWKAKLQSREMGLNKN</sequence>
<keyword evidence="2" id="KW-0614">Plasmid</keyword>
<dbReference type="AlphaFoldDB" id="A0A249N0N4"/>
<dbReference type="KEGG" id="shyd:CJD35_21915"/>